<dbReference type="SUPFAM" id="SSF53335">
    <property type="entry name" value="S-adenosyl-L-methionine-dependent methyltransferases"/>
    <property type="match status" value="1"/>
</dbReference>
<dbReference type="EMBL" id="JAGEOJ010000030">
    <property type="protein sequence ID" value="MBO2454956.1"/>
    <property type="molecule type" value="Genomic_DNA"/>
</dbReference>
<comment type="caution">
    <text evidence="1">The sequence shown here is derived from an EMBL/GenBank/DDBJ whole genome shotgun (WGS) entry which is preliminary data.</text>
</comment>
<keyword evidence="2" id="KW-1185">Reference proteome</keyword>
<dbReference type="Gene3D" id="3.40.50.150">
    <property type="entry name" value="Vaccinia Virus protein VP39"/>
    <property type="match status" value="1"/>
</dbReference>
<organism evidence="1 2">
    <name type="scientific">Actinomadura barringtoniae</name>
    <dbReference type="NCBI Taxonomy" id="1427535"/>
    <lineage>
        <taxon>Bacteria</taxon>
        <taxon>Bacillati</taxon>
        <taxon>Actinomycetota</taxon>
        <taxon>Actinomycetes</taxon>
        <taxon>Streptosporangiales</taxon>
        <taxon>Thermomonosporaceae</taxon>
        <taxon>Actinomadura</taxon>
    </lineage>
</organism>
<name>A0A939T6I0_9ACTN</name>
<protein>
    <submittedName>
        <fullName evidence="1">Methyltransferase domain-containing protein</fullName>
    </submittedName>
</protein>
<gene>
    <name evidence="1" type="ORF">J4573_48270</name>
</gene>
<dbReference type="AlphaFoldDB" id="A0A939T6I0"/>
<evidence type="ECO:0000313" key="1">
    <source>
        <dbReference type="EMBL" id="MBO2454956.1"/>
    </source>
</evidence>
<dbReference type="RefSeq" id="WP_208263181.1">
    <property type="nucleotide sequence ID" value="NZ_JAGEOJ010000030.1"/>
</dbReference>
<dbReference type="GO" id="GO:0032259">
    <property type="term" value="P:methylation"/>
    <property type="evidence" value="ECO:0007669"/>
    <property type="project" value="UniProtKB-KW"/>
</dbReference>
<dbReference type="CDD" id="cd02440">
    <property type="entry name" value="AdoMet_MTases"/>
    <property type="match status" value="1"/>
</dbReference>
<keyword evidence="1" id="KW-0808">Transferase</keyword>
<dbReference type="Pfam" id="PF13489">
    <property type="entry name" value="Methyltransf_23"/>
    <property type="match status" value="1"/>
</dbReference>
<evidence type="ECO:0000313" key="2">
    <source>
        <dbReference type="Proteomes" id="UP000669179"/>
    </source>
</evidence>
<accession>A0A939T6I0</accession>
<dbReference type="PANTHER" id="PTHR43861">
    <property type="entry name" value="TRANS-ACONITATE 2-METHYLTRANSFERASE-RELATED"/>
    <property type="match status" value="1"/>
</dbReference>
<dbReference type="Proteomes" id="UP000669179">
    <property type="component" value="Unassembled WGS sequence"/>
</dbReference>
<reference evidence="1" key="1">
    <citation type="submission" date="2021-03" db="EMBL/GenBank/DDBJ databases">
        <authorList>
            <person name="Kanchanasin P."/>
            <person name="Saeng-In P."/>
            <person name="Phongsopitanun W."/>
            <person name="Yuki M."/>
            <person name="Kudo T."/>
            <person name="Ohkuma M."/>
            <person name="Tanasupawat S."/>
        </authorList>
    </citation>
    <scope>NUCLEOTIDE SEQUENCE</scope>
    <source>
        <strain evidence="1">GKU 128</strain>
    </source>
</reference>
<sequence length="271" mass="29467">MTQHPTAPADRYSEGAMSHDVPTELRRLQLLEEQLDPVTLAVLADRAVSLPDSARCLELGGGAGSVTRWMTRRFPAGRVTVVDVDTRYLDPGWATNLDVREEDVRVIDLPEGTYDLIHARALFMHLPEREELLKRAASWLAPGGCLVVEDLAMFPFDSSPHPAWAKVAKALIALVEAQGGDLGWSRRRQPRALADAGLTDLGLAVNVFTIGDGGPTERFWRAFLDQVGAAMVAKGLVTADEIAAARALFDEPSFVDASEAFVSAWGRRPVG</sequence>
<dbReference type="GO" id="GO:0008168">
    <property type="term" value="F:methyltransferase activity"/>
    <property type="evidence" value="ECO:0007669"/>
    <property type="project" value="UniProtKB-KW"/>
</dbReference>
<proteinExistence type="predicted"/>
<dbReference type="InterPro" id="IPR029063">
    <property type="entry name" value="SAM-dependent_MTases_sf"/>
</dbReference>
<keyword evidence="1" id="KW-0489">Methyltransferase</keyword>